<dbReference type="Gene3D" id="1.10.12.10">
    <property type="entry name" value="Lyase 2-enoyl-coa Hydratase, Chain A, domain 2"/>
    <property type="match status" value="1"/>
</dbReference>
<dbReference type="Gene3D" id="3.90.226.10">
    <property type="entry name" value="2-enoyl-CoA Hydratase, Chain A, domain 1"/>
    <property type="match status" value="1"/>
</dbReference>
<dbReference type="PROSITE" id="PS00166">
    <property type="entry name" value="ENOYL_COA_HYDRATASE"/>
    <property type="match status" value="1"/>
</dbReference>
<dbReference type="SUPFAM" id="SSF52096">
    <property type="entry name" value="ClpP/crotonase"/>
    <property type="match status" value="1"/>
</dbReference>
<dbReference type="AlphaFoldDB" id="I8UIL3"/>
<dbReference type="PANTHER" id="PTHR11941">
    <property type="entry name" value="ENOYL-COA HYDRATASE-RELATED"/>
    <property type="match status" value="1"/>
</dbReference>
<keyword evidence="5" id="KW-1185">Reference proteome</keyword>
<proteinExistence type="inferred from homology"/>
<evidence type="ECO:0000313" key="4">
    <source>
        <dbReference type="EMBL" id="EIT86735.1"/>
    </source>
</evidence>
<evidence type="ECO:0000256" key="2">
    <source>
        <dbReference type="ARBA" id="ARBA00023239"/>
    </source>
</evidence>
<protein>
    <submittedName>
        <fullName evidence="4">Enoyl-CoA hydratase</fullName>
        <ecNumber evidence="4">4.2.1.17</ecNumber>
    </submittedName>
</protein>
<dbReference type="EMBL" id="AKKV01000020">
    <property type="protein sequence ID" value="EIT86735.1"/>
    <property type="molecule type" value="Genomic_DNA"/>
</dbReference>
<dbReference type="PATRIC" id="fig|1196324.3.peg.843"/>
<gene>
    <name evidence="4" type="ORF">A374_04154</name>
</gene>
<evidence type="ECO:0000256" key="3">
    <source>
        <dbReference type="RuleBase" id="RU003707"/>
    </source>
</evidence>
<comment type="similarity">
    <text evidence="1 3">Belongs to the enoyl-CoA hydratase/isomerase family.</text>
</comment>
<dbReference type="eggNOG" id="COG1024">
    <property type="taxonomic scope" value="Bacteria"/>
</dbReference>
<dbReference type="FunFam" id="3.90.226.10:FF:000009">
    <property type="entry name" value="Carnitinyl-CoA dehydratase"/>
    <property type="match status" value="1"/>
</dbReference>
<dbReference type="InterPro" id="IPR029045">
    <property type="entry name" value="ClpP/crotonase-like_dom_sf"/>
</dbReference>
<dbReference type="RefSeq" id="WP_007200930.1">
    <property type="nucleotide sequence ID" value="NZ_AKKV01000020.1"/>
</dbReference>
<evidence type="ECO:0000256" key="1">
    <source>
        <dbReference type="ARBA" id="ARBA00005254"/>
    </source>
</evidence>
<dbReference type="Proteomes" id="UP000004080">
    <property type="component" value="Unassembled WGS sequence"/>
</dbReference>
<comment type="caution">
    <text evidence="4">The sequence shown here is derived from an EMBL/GenBank/DDBJ whole genome shotgun (WGS) entry which is preliminary data.</text>
</comment>
<evidence type="ECO:0000313" key="5">
    <source>
        <dbReference type="Proteomes" id="UP000004080"/>
    </source>
</evidence>
<dbReference type="EC" id="4.2.1.17" evidence="4"/>
<organism evidence="4 5">
    <name type="scientific">Fictibacillus macauensis ZFHKF-1</name>
    <dbReference type="NCBI Taxonomy" id="1196324"/>
    <lineage>
        <taxon>Bacteria</taxon>
        <taxon>Bacillati</taxon>
        <taxon>Bacillota</taxon>
        <taxon>Bacilli</taxon>
        <taxon>Bacillales</taxon>
        <taxon>Fictibacillaceae</taxon>
        <taxon>Fictibacillus</taxon>
    </lineage>
</organism>
<dbReference type="STRING" id="1196324.A374_04154"/>
<dbReference type="GO" id="GO:0004300">
    <property type="term" value="F:enoyl-CoA hydratase activity"/>
    <property type="evidence" value="ECO:0007669"/>
    <property type="project" value="UniProtKB-EC"/>
</dbReference>
<dbReference type="PANTHER" id="PTHR11941:SF54">
    <property type="entry name" value="ENOYL-COA HYDRATASE, MITOCHONDRIAL"/>
    <property type="match status" value="1"/>
</dbReference>
<sequence length="261" mass="28287">MENFNYLSVEKEGNLGIITIANPPLNVLSKAVFHELEDAFKALENDEQTIAVLLTGEGNKAFVAGADIKEFPEMMGNVNMKSNVMEIHHILNYIDAFAKPTIAVLNGMTFGGGCELALTCDLRVAEEHSMIGLPEITLGLFPGGGGTQRLPRLVGEARAKEIMFTGEPVTAAEAYRIGLVNATAKTGEGLAAAKTLASKMTRYSLQSLTRIKKAVDEGLNVSLQEGIAKEADLFEEIFQTNDIKEGVQAFIEKRKPAFTHK</sequence>
<keyword evidence="2 4" id="KW-0456">Lyase</keyword>
<dbReference type="GO" id="GO:0006635">
    <property type="term" value="P:fatty acid beta-oxidation"/>
    <property type="evidence" value="ECO:0007669"/>
    <property type="project" value="TreeGrafter"/>
</dbReference>
<dbReference type="InterPro" id="IPR018376">
    <property type="entry name" value="Enoyl-CoA_hyd/isom_CS"/>
</dbReference>
<dbReference type="OrthoDB" id="9775794at2"/>
<accession>I8UIL3</accession>
<dbReference type="InterPro" id="IPR001753">
    <property type="entry name" value="Enoyl-CoA_hydra/iso"/>
</dbReference>
<dbReference type="CDD" id="cd06558">
    <property type="entry name" value="crotonase-like"/>
    <property type="match status" value="1"/>
</dbReference>
<reference evidence="4 5" key="1">
    <citation type="journal article" date="2012" name="J. Bacteriol.">
        <title>Genome of Bacillus macauensis ZFHKF-1, a Long-Chain-Forming Bacterium.</title>
        <authorList>
            <person name="Cai L."/>
            <person name="Zhang T."/>
        </authorList>
    </citation>
    <scope>NUCLEOTIDE SEQUENCE [LARGE SCALE GENOMIC DNA]</scope>
    <source>
        <strain evidence="4 5">ZFHKF-1</strain>
    </source>
</reference>
<name>I8UIL3_9BACL</name>
<dbReference type="FunFam" id="1.10.12.10:FF:000001">
    <property type="entry name" value="Probable enoyl-CoA hydratase, mitochondrial"/>
    <property type="match status" value="1"/>
</dbReference>
<dbReference type="Pfam" id="PF00378">
    <property type="entry name" value="ECH_1"/>
    <property type="match status" value="1"/>
</dbReference>
<dbReference type="InterPro" id="IPR014748">
    <property type="entry name" value="Enoyl-CoA_hydra_C"/>
</dbReference>